<dbReference type="InterPro" id="IPR026898">
    <property type="entry name" value="PrsW"/>
</dbReference>
<keyword evidence="1" id="KW-1133">Transmembrane helix</keyword>
<keyword evidence="1" id="KW-0812">Transmembrane</keyword>
<organism evidence="3 4">
    <name type="scientific">Lactiplantibacillus paraplantarum</name>
    <dbReference type="NCBI Taxonomy" id="60520"/>
    <lineage>
        <taxon>Bacteria</taxon>
        <taxon>Bacillati</taxon>
        <taxon>Bacillota</taxon>
        <taxon>Bacilli</taxon>
        <taxon>Lactobacillales</taxon>
        <taxon>Lactobacillaceae</taxon>
        <taxon>Lactiplantibacillus</taxon>
    </lineage>
</organism>
<proteinExistence type="predicted"/>
<sequence length="376" mass="40873">MKYCPHCGSPVRETAKFCPSCGQALSATGTGQAQTQSEAMPDGNNQFKGIYDSATAKLNHYTGEEGAVKVNIADLFSEVFKHHTKDEANSIFIAGTKTTTPALADVSDEWAKPWLFSRILLGFLLAFVVLLYMVDGFDNSNAIPGLILVGAFAVPFSGLVFFFEANAFKDISLFEVVKVFFIGGIFSMVVTLFLYQFVTFSSTSQIFGVLTLKDSLSIGLVEELGKVLIVSYFISQLDVRHVLDGILIGAAVGAGFAAFETAGYIYGAGNQLVAVAILRGWSTIGGHLVWAAISGGAIMIVKRDQPFKFNQLLDTRFLVFFVLAVLMHAAWDWDITILGSDYLKLILLIVLAWIVVFVLMSAGLKEIAHLKQQAQS</sequence>
<evidence type="ECO:0000313" key="4">
    <source>
        <dbReference type="Proteomes" id="UP000292648"/>
    </source>
</evidence>
<evidence type="ECO:0000313" key="3">
    <source>
        <dbReference type="EMBL" id="TBX38734.1"/>
    </source>
</evidence>
<feature type="transmembrane region" description="Helical" evidence="1">
    <location>
        <begin position="115"/>
        <end position="134"/>
    </location>
</feature>
<protein>
    <submittedName>
        <fullName evidence="3">PrsW family intramembrane metalloprotease</fullName>
    </submittedName>
</protein>
<accession>A0A4Q9Y3B4</accession>
<evidence type="ECO:0000259" key="2">
    <source>
        <dbReference type="Pfam" id="PF13240"/>
    </source>
</evidence>
<dbReference type="GO" id="GO:0006508">
    <property type="term" value="P:proteolysis"/>
    <property type="evidence" value="ECO:0007669"/>
    <property type="project" value="UniProtKB-KW"/>
</dbReference>
<keyword evidence="3" id="KW-0645">Protease</keyword>
<keyword evidence="1" id="KW-0472">Membrane</keyword>
<dbReference type="PANTHER" id="PTHR36844:SF1">
    <property type="entry name" value="PROTEASE PRSW"/>
    <property type="match status" value="1"/>
</dbReference>
<dbReference type="InterPro" id="IPR026870">
    <property type="entry name" value="Zinc_ribbon_dom"/>
</dbReference>
<feature type="transmembrane region" description="Helical" evidence="1">
    <location>
        <begin position="313"/>
        <end position="331"/>
    </location>
</feature>
<feature type="transmembrane region" description="Helical" evidence="1">
    <location>
        <begin position="246"/>
        <end position="266"/>
    </location>
</feature>
<dbReference type="Pfam" id="PF13240">
    <property type="entry name" value="Zn_Ribbon_1"/>
    <property type="match status" value="1"/>
</dbReference>
<dbReference type="AlphaFoldDB" id="A0A4Q9Y3B4"/>
<keyword evidence="3" id="KW-0378">Hydrolase</keyword>
<keyword evidence="3" id="KW-0482">Metalloprotease</keyword>
<evidence type="ECO:0000256" key="1">
    <source>
        <dbReference type="SAM" id="Phobius"/>
    </source>
</evidence>
<feature type="transmembrane region" description="Helical" evidence="1">
    <location>
        <begin position="146"/>
        <end position="164"/>
    </location>
</feature>
<dbReference type="EMBL" id="SEHH01000108">
    <property type="protein sequence ID" value="TBX38734.1"/>
    <property type="molecule type" value="Genomic_DNA"/>
</dbReference>
<feature type="domain" description="Zinc-ribbon" evidence="2">
    <location>
        <begin position="3"/>
        <end position="25"/>
    </location>
</feature>
<comment type="caution">
    <text evidence="3">The sequence shown here is derived from an EMBL/GenBank/DDBJ whole genome shotgun (WGS) entry which is preliminary data.</text>
</comment>
<feature type="transmembrane region" description="Helical" evidence="1">
    <location>
        <begin position="343"/>
        <end position="364"/>
    </location>
</feature>
<name>A0A4Q9Y3B4_9LACO</name>
<dbReference type="Proteomes" id="UP000292648">
    <property type="component" value="Unassembled WGS sequence"/>
</dbReference>
<dbReference type="Pfam" id="PF13367">
    <property type="entry name" value="PrsW-protease"/>
    <property type="match status" value="1"/>
</dbReference>
<dbReference type="PANTHER" id="PTHR36844">
    <property type="entry name" value="PROTEASE PRSW"/>
    <property type="match status" value="1"/>
</dbReference>
<gene>
    <name evidence="3" type="ORF">EUZ87_13095</name>
</gene>
<feature type="transmembrane region" description="Helical" evidence="1">
    <location>
        <begin position="278"/>
        <end position="301"/>
    </location>
</feature>
<dbReference type="GO" id="GO:0008237">
    <property type="term" value="F:metallopeptidase activity"/>
    <property type="evidence" value="ECO:0007669"/>
    <property type="project" value="UniProtKB-KW"/>
</dbReference>
<feature type="transmembrane region" description="Helical" evidence="1">
    <location>
        <begin position="176"/>
        <end position="195"/>
    </location>
</feature>
<reference evidence="3 4" key="1">
    <citation type="submission" date="2019-01" db="EMBL/GenBank/DDBJ databases">
        <title>Draft genome sequence of Lactobacillus paraplantarum OSY-TC318, a Producer of the novel lantibiotic Paraplantaracin TC318.</title>
        <authorList>
            <person name="Hussein W.E."/>
            <person name="Huang E."/>
            <person name="Yousef A.E."/>
        </authorList>
    </citation>
    <scope>NUCLEOTIDE SEQUENCE [LARGE SCALE GENOMIC DNA]</scope>
    <source>
        <strain evidence="3 4">OSY-TC318</strain>
    </source>
</reference>